<dbReference type="Proteomes" id="UP000198873">
    <property type="component" value="Unassembled WGS sequence"/>
</dbReference>
<evidence type="ECO:0000313" key="1">
    <source>
        <dbReference type="EMBL" id="SFT04864.1"/>
    </source>
</evidence>
<proteinExistence type="predicted"/>
<evidence type="ECO:0000313" key="2">
    <source>
        <dbReference type="Proteomes" id="UP000198873"/>
    </source>
</evidence>
<dbReference type="RefSeq" id="WP_093843741.1">
    <property type="nucleotide sequence ID" value="NZ_JBHUTC010000014.1"/>
</dbReference>
<organism evidence="1 2">
    <name type="scientific">Streptomyces harbinensis</name>
    <dbReference type="NCBI Taxonomy" id="1176198"/>
    <lineage>
        <taxon>Bacteria</taxon>
        <taxon>Bacillati</taxon>
        <taxon>Actinomycetota</taxon>
        <taxon>Actinomycetes</taxon>
        <taxon>Kitasatosporales</taxon>
        <taxon>Streptomycetaceae</taxon>
        <taxon>Streptomyces</taxon>
    </lineage>
</organism>
<gene>
    <name evidence="1" type="ORF">SAMN05444716_106185</name>
</gene>
<protein>
    <submittedName>
        <fullName evidence="1">Uncharacterized protein</fullName>
    </submittedName>
</protein>
<dbReference type="AlphaFoldDB" id="A0A1I6UU65"/>
<keyword evidence="2" id="KW-1185">Reference proteome</keyword>
<dbReference type="EMBL" id="FPAB01000006">
    <property type="protein sequence ID" value="SFT04864.1"/>
    <property type="molecule type" value="Genomic_DNA"/>
</dbReference>
<dbReference type="STRING" id="1176198.SAMN05444716_106185"/>
<name>A0A1I6UU65_9ACTN</name>
<sequence length="283" mass="30683">MPSYDMSRDRFRLSHQHVAVLGQLHDGEQVIEELTAARDELIAVGLVSEQGELSPVLNDLVTALAKPVIVVDIEMTGPHGITTHGVLIGEEAVFSFEEWPGFGESEYTRIEPRTLVFELARLVGLRDRTTGDPAGGITTVESTMKPVDDVFTGLAQLPEGAVSSQADLVKAADDILKTSAGDLPEDVRTLFAGLIVGMRSSWRMTVAWPGTENGAAGTKVSAFAVWDCDTLGHWLRELPAEPIMEGQITPQSPLRLVRTSAKDLWEKIADTLPNGDEIRSADN</sequence>
<accession>A0A1I6UU65</accession>
<reference evidence="2" key="1">
    <citation type="submission" date="2016-10" db="EMBL/GenBank/DDBJ databases">
        <authorList>
            <person name="Varghese N."/>
            <person name="Submissions S."/>
        </authorList>
    </citation>
    <scope>NUCLEOTIDE SEQUENCE [LARGE SCALE GENOMIC DNA]</scope>
    <source>
        <strain evidence="2">CGMCC 4.7047</strain>
    </source>
</reference>